<dbReference type="Proteomes" id="UP001295444">
    <property type="component" value="Chromosome 02"/>
</dbReference>
<proteinExistence type="predicted"/>
<organism evidence="2 3">
    <name type="scientific">Pelobates cultripes</name>
    <name type="common">Western spadefoot toad</name>
    <dbReference type="NCBI Taxonomy" id="61616"/>
    <lineage>
        <taxon>Eukaryota</taxon>
        <taxon>Metazoa</taxon>
        <taxon>Chordata</taxon>
        <taxon>Craniata</taxon>
        <taxon>Vertebrata</taxon>
        <taxon>Euteleostomi</taxon>
        <taxon>Amphibia</taxon>
        <taxon>Batrachia</taxon>
        <taxon>Anura</taxon>
        <taxon>Pelobatoidea</taxon>
        <taxon>Pelobatidae</taxon>
        <taxon>Pelobates</taxon>
    </lineage>
</organism>
<evidence type="ECO:0000256" key="1">
    <source>
        <dbReference type="SAM" id="MobiDB-lite"/>
    </source>
</evidence>
<accession>A0AAD1VPB7</accession>
<feature type="non-terminal residue" evidence="2">
    <location>
        <position position="70"/>
    </location>
</feature>
<feature type="compositionally biased region" description="Polar residues" evidence="1">
    <location>
        <begin position="38"/>
        <end position="47"/>
    </location>
</feature>
<keyword evidence="3" id="KW-1185">Reference proteome</keyword>
<feature type="region of interest" description="Disordered" evidence="1">
    <location>
        <begin position="1"/>
        <end position="70"/>
    </location>
</feature>
<protein>
    <submittedName>
        <fullName evidence="2">Uncharacterized protein</fullName>
    </submittedName>
</protein>
<evidence type="ECO:0000313" key="2">
    <source>
        <dbReference type="EMBL" id="CAH2246832.1"/>
    </source>
</evidence>
<evidence type="ECO:0000313" key="3">
    <source>
        <dbReference type="Proteomes" id="UP001295444"/>
    </source>
</evidence>
<gene>
    <name evidence="2" type="ORF">PECUL_23A034597</name>
</gene>
<name>A0AAD1VPB7_PELCU</name>
<sequence>MAAGISRNCTRSKKDAITLVGPPETYSGKAAGEPPEASEQQKLQGKTKNARPKSHTPKPLQISEKGGRKG</sequence>
<reference evidence="2" key="1">
    <citation type="submission" date="2022-03" db="EMBL/GenBank/DDBJ databases">
        <authorList>
            <person name="Alioto T."/>
            <person name="Alioto T."/>
            <person name="Gomez Garrido J."/>
        </authorList>
    </citation>
    <scope>NUCLEOTIDE SEQUENCE</scope>
</reference>
<dbReference type="EMBL" id="OW240913">
    <property type="protein sequence ID" value="CAH2246832.1"/>
    <property type="molecule type" value="Genomic_DNA"/>
</dbReference>
<dbReference type="AlphaFoldDB" id="A0AAD1VPB7"/>